<gene>
    <name evidence="2" type="ORF">PPSIR1_32557</name>
</gene>
<organism evidence="2 3">
    <name type="scientific">Plesiocystis pacifica SIR-1</name>
    <dbReference type="NCBI Taxonomy" id="391625"/>
    <lineage>
        <taxon>Bacteria</taxon>
        <taxon>Pseudomonadati</taxon>
        <taxon>Myxococcota</taxon>
        <taxon>Polyangia</taxon>
        <taxon>Nannocystales</taxon>
        <taxon>Nannocystaceae</taxon>
        <taxon>Plesiocystis</taxon>
    </lineage>
</organism>
<sequence>MCVLAPLACTDDADPGFVDDESGSEGGSDDAADEVGTESGSTTGTGEGEGETTEESGTTEEEPTESTETGEEESTQEESTAEESETGEPLPPCDPGTICEDAENLGTVNGDTSSPPLIAYGNNEAIYRFRVNEDYGGFLQDGYPQEVRVELMGAEGANYDLFVNRSEDDDSTPCKEGGWTSAEPGSEETISLEWGETYPFANGSDDSRDLMVHVFSDQDVCDPDLQWTLIITGNTL</sequence>
<proteinExistence type="predicted"/>
<protein>
    <submittedName>
        <fullName evidence="2">Uncharacterized protein</fullName>
    </submittedName>
</protein>
<dbReference type="EMBL" id="ABCS01000026">
    <property type="protein sequence ID" value="EDM78828.1"/>
    <property type="molecule type" value="Genomic_DNA"/>
</dbReference>
<name>A6G5P7_9BACT</name>
<dbReference type="AlphaFoldDB" id="A6G5P7"/>
<feature type="region of interest" description="Disordered" evidence="1">
    <location>
        <begin position="1"/>
        <end position="116"/>
    </location>
</feature>
<feature type="compositionally biased region" description="Polar residues" evidence="1">
    <location>
        <begin position="106"/>
        <end position="115"/>
    </location>
</feature>
<evidence type="ECO:0000256" key="1">
    <source>
        <dbReference type="SAM" id="MobiDB-lite"/>
    </source>
</evidence>
<dbReference type="STRING" id="391625.PPSIR1_32557"/>
<dbReference type="Proteomes" id="UP000005801">
    <property type="component" value="Unassembled WGS sequence"/>
</dbReference>
<comment type="caution">
    <text evidence="2">The sequence shown here is derived from an EMBL/GenBank/DDBJ whole genome shotgun (WGS) entry which is preliminary data.</text>
</comment>
<evidence type="ECO:0000313" key="2">
    <source>
        <dbReference type="EMBL" id="EDM78828.1"/>
    </source>
</evidence>
<keyword evidence="3" id="KW-1185">Reference proteome</keyword>
<reference evidence="2 3" key="1">
    <citation type="submission" date="2007-06" db="EMBL/GenBank/DDBJ databases">
        <authorList>
            <person name="Shimkets L."/>
            <person name="Ferriera S."/>
            <person name="Johnson J."/>
            <person name="Kravitz S."/>
            <person name="Beeson K."/>
            <person name="Sutton G."/>
            <person name="Rogers Y.-H."/>
            <person name="Friedman R."/>
            <person name="Frazier M."/>
            <person name="Venter J.C."/>
        </authorList>
    </citation>
    <scope>NUCLEOTIDE SEQUENCE [LARGE SCALE GENOMIC DNA]</scope>
    <source>
        <strain evidence="2 3">SIR-1</strain>
    </source>
</reference>
<feature type="compositionally biased region" description="Acidic residues" evidence="1">
    <location>
        <begin position="11"/>
        <end position="36"/>
    </location>
</feature>
<accession>A6G5P7</accession>
<feature type="compositionally biased region" description="Acidic residues" evidence="1">
    <location>
        <begin position="48"/>
        <end position="86"/>
    </location>
</feature>
<evidence type="ECO:0000313" key="3">
    <source>
        <dbReference type="Proteomes" id="UP000005801"/>
    </source>
</evidence>